<dbReference type="Pfam" id="PF16596">
    <property type="entry name" value="MFMR_assoc"/>
    <property type="match status" value="1"/>
</dbReference>
<sequence length="182" mass="19561">MKVWSSNIFGKAAELRQELLDRIVGATGGADIDGKNNGTKASGASANGAASQSGESGSESSSEGSDANSQNVPIKNIANSDELLAILAFFDNSTSRLVRSYQDVAILWSSREAEVRVPVREREGAWCQAISQLVSEIVNGLRLENFSLRKDDDFDGMQNQLIQTRIGRFRIGSTMADPSDSS</sequence>
<dbReference type="EMBL" id="NMUH01008870">
    <property type="protein sequence ID" value="MQM19372.1"/>
    <property type="molecule type" value="Genomic_DNA"/>
</dbReference>
<dbReference type="Proteomes" id="UP000652761">
    <property type="component" value="Unassembled WGS sequence"/>
</dbReference>
<comment type="caution">
    <text evidence="2">The sequence shown here is derived from an EMBL/GenBank/DDBJ whole genome shotgun (WGS) entry which is preliminary data.</text>
</comment>
<proteinExistence type="predicted"/>
<reference evidence="2" key="1">
    <citation type="submission" date="2017-07" db="EMBL/GenBank/DDBJ databases">
        <title>Taro Niue Genome Assembly and Annotation.</title>
        <authorList>
            <person name="Atibalentja N."/>
            <person name="Keating K."/>
            <person name="Fields C.J."/>
        </authorList>
    </citation>
    <scope>NUCLEOTIDE SEQUENCE</scope>
    <source>
        <strain evidence="2">Niue_2</strain>
        <tissue evidence="2">Leaf</tissue>
    </source>
</reference>
<organism evidence="2 3">
    <name type="scientific">Colocasia esculenta</name>
    <name type="common">Wild taro</name>
    <name type="synonym">Arum esculentum</name>
    <dbReference type="NCBI Taxonomy" id="4460"/>
    <lineage>
        <taxon>Eukaryota</taxon>
        <taxon>Viridiplantae</taxon>
        <taxon>Streptophyta</taxon>
        <taxon>Embryophyta</taxon>
        <taxon>Tracheophyta</taxon>
        <taxon>Spermatophyta</taxon>
        <taxon>Magnoliopsida</taxon>
        <taxon>Liliopsida</taxon>
        <taxon>Araceae</taxon>
        <taxon>Aroideae</taxon>
        <taxon>Colocasieae</taxon>
        <taxon>Colocasia</taxon>
    </lineage>
</organism>
<evidence type="ECO:0000256" key="1">
    <source>
        <dbReference type="SAM" id="MobiDB-lite"/>
    </source>
</evidence>
<name>A0A843XJG9_COLES</name>
<keyword evidence="3" id="KW-1185">Reference proteome</keyword>
<feature type="region of interest" description="Disordered" evidence="1">
    <location>
        <begin position="27"/>
        <end position="72"/>
    </location>
</feature>
<evidence type="ECO:0000313" key="3">
    <source>
        <dbReference type="Proteomes" id="UP000652761"/>
    </source>
</evidence>
<protein>
    <submittedName>
        <fullName evidence="2">Uncharacterized protein</fullName>
    </submittedName>
</protein>
<accession>A0A843XJG9</accession>
<evidence type="ECO:0000313" key="2">
    <source>
        <dbReference type="EMBL" id="MQM19372.1"/>
    </source>
</evidence>
<gene>
    <name evidence="2" type="ORF">Taro_052377</name>
</gene>
<dbReference type="AlphaFoldDB" id="A0A843XJG9"/>
<feature type="compositionally biased region" description="Low complexity" evidence="1">
    <location>
        <begin position="41"/>
        <end position="71"/>
    </location>
</feature>